<dbReference type="SMART" id="SM00382">
    <property type="entry name" value="AAA"/>
    <property type="match status" value="1"/>
</dbReference>
<dbReference type="SUPFAM" id="SSF52540">
    <property type="entry name" value="P-loop containing nucleoside triphosphate hydrolases"/>
    <property type="match status" value="1"/>
</dbReference>
<feature type="domain" description="ABC transporter" evidence="3">
    <location>
        <begin position="3"/>
        <end position="219"/>
    </location>
</feature>
<gene>
    <name evidence="4" type="ORF">U472_00950</name>
</gene>
<evidence type="ECO:0000256" key="2">
    <source>
        <dbReference type="ARBA" id="ARBA00022840"/>
    </source>
</evidence>
<proteinExistence type="predicted"/>
<dbReference type="GO" id="GO:0016887">
    <property type="term" value="F:ATP hydrolysis activity"/>
    <property type="evidence" value="ECO:0007669"/>
    <property type="project" value="InterPro"/>
</dbReference>
<evidence type="ECO:0000256" key="1">
    <source>
        <dbReference type="ARBA" id="ARBA00022741"/>
    </source>
</evidence>
<dbReference type="OrthoDB" id="9802264at2"/>
<dbReference type="RefSeq" id="WP_068714596.1">
    <property type="nucleotide sequence ID" value="NZ_LWDV01000005.1"/>
</dbReference>
<dbReference type="InterPro" id="IPR027417">
    <property type="entry name" value="P-loop_NTPase"/>
</dbReference>
<reference evidence="4 5" key="2">
    <citation type="submission" date="2016-08" db="EMBL/GenBank/DDBJ databases">
        <title>Orenia metallireducens sp. nov. strain Z6, a Novel Metal-reducing Firmicute from the Deep Subsurface.</title>
        <authorList>
            <person name="Maxim B.I."/>
            <person name="Kenneth K."/>
            <person name="Flynn T.M."/>
            <person name="Oloughlin E.J."/>
            <person name="Locke R.A."/>
            <person name="Weber J.R."/>
            <person name="Egan S.M."/>
            <person name="Mackie R.I."/>
            <person name="Cann I.K."/>
        </authorList>
    </citation>
    <scope>NUCLEOTIDE SEQUENCE [LARGE SCALE GENOMIC DNA]</scope>
    <source>
        <strain evidence="4 5">Z6</strain>
    </source>
</reference>
<dbReference type="EMBL" id="LWDV01000005">
    <property type="protein sequence ID" value="OCL28485.1"/>
    <property type="molecule type" value="Genomic_DNA"/>
</dbReference>
<dbReference type="PANTHER" id="PTHR24220">
    <property type="entry name" value="IMPORT ATP-BINDING PROTEIN"/>
    <property type="match status" value="1"/>
</dbReference>
<accession>A0A1C0ACY5</accession>
<name>A0A1C0ACY5_9FIRM</name>
<dbReference type="InterPro" id="IPR003593">
    <property type="entry name" value="AAA+_ATPase"/>
</dbReference>
<dbReference type="PROSITE" id="PS50893">
    <property type="entry name" value="ABC_TRANSPORTER_2"/>
    <property type="match status" value="1"/>
</dbReference>
<evidence type="ECO:0000259" key="3">
    <source>
        <dbReference type="PROSITE" id="PS50893"/>
    </source>
</evidence>
<dbReference type="GO" id="GO:0022857">
    <property type="term" value="F:transmembrane transporter activity"/>
    <property type="evidence" value="ECO:0007669"/>
    <property type="project" value="TreeGrafter"/>
</dbReference>
<protein>
    <recommendedName>
        <fullName evidence="3">ABC transporter domain-containing protein</fullName>
    </recommendedName>
</protein>
<keyword evidence="2" id="KW-0067">ATP-binding</keyword>
<dbReference type="GO" id="GO:0005886">
    <property type="term" value="C:plasma membrane"/>
    <property type="evidence" value="ECO:0007669"/>
    <property type="project" value="TreeGrafter"/>
</dbReference>
<comment type="caution">
    <text evidence="4">The sequence shown here is derived from an EMBL/GenBank/DDBJ whole genome shotgun (WGS) entry which is preliminary data.</text>
</comment>
<dbReference type="InterPro" id="IPR015854">
    <property type="entry name" value="ABC_transpr_LolD-like"/>
</dbReference>
<dbReference type="InterPro" id="IPR017871">
    <property type="entry name" value="ABC_transporter-like_CS"/>
</dbReference>
<dbReference type="Gene3D" id="3.40.50.300">
    <property type="entry name" value="P-loop containing nucleotide triphosphate hydrolases"/>
    <property type="match status" value="1"/>
</dbReference>
<dbReference type="PANTHER" id="PTHR24220:SF86">
    <property type="entry name" value="ABC TRANSPORTER ABCH.1"/>
    <property type="match status" value="1"/>
</dbReference>
<keyword evidence="1" id="KW-0547">Nucleotide-binding</keyword>
<sequence>MKIKLENVKFKREKRNADEIFHNINLDINSSPRLIFLLGNSGSGKSTLLHLLNGLIFCTSGNIQINNFNLSNDLNENDLIRYRSSECSILFQNYPLVDWMTCLENLNLESENIDYIKSFCRYLGIWDLRNNFPNELSFGQRQRFAIVQLLLSKCNILLLDEPTSALDSDNKIQLIKLIKDYTVKENKVVFIATHDKDLCDYADEIYKFEDKTLKFIENI</sequence>
<evidence type="ECO:0000313" key="4">
    <source>
        <dbReference type="EMBL" id="OCL28485.1"/>
    </source>
</evidence>
<reference evidence="5" key="1">
    <citation type="submission" date="2016-07" db="EMBL/GenBank/DDBJ databases">
        <authorList>
            <person name="Florea S."/>
            <person name="Webb J.S."/>
            <person name="Jaromczyk J."/>
            <person name="Schardl C.L."/>
        </authorList>
    </citation>
    <scope>NUCLEOTIDE SEQUENCE [LARGE SCALE GENOMIC DNA]</scope>
    <source>
        <strain evidence="5">Z6</strain>
    </source>
</reference>
<evidence type="ECO:0000313" key="5">
    <source>
        <dbReference type="Proteomes" id="UP000093514"/>
    </source>
</evidence>
<organism evidence="4 5">
    <name type="scientific">Orenia metallireducens</name>
    <dbReference type="NCBI Taxonomy" id="1413210"/>
    <lineage>
        <taxon>Bacteria</taxon>
        <taxon>Bacillati</taxon>
        <taxon>Bacillota</taxon>
        <taxon>Clostridia</taxon>
        <taxon>Halanaerobiales</taxon>
        <taxon>Halobacteroidaceae</taxon>
        <taxon>Orenia</taxon>
    </lineage>
</organism>
<dbReference type="Proteomes" id="UP000093514">
    <property type="component" value="Unassembled WGS sequence"/>
</dbReference>
<dbReference type="AlphaFoldDB" id="A0A1C0ACY5"/>
<dbReference type="GO" id="GO:0005524">
    <property type="term" value="F:ATP binding"/>
    <property type="evidence" value="ECO:0007669"/>
    <property type="project" value="UniProtKB-KW"/>
</dbReference>
<dbReference type="Pfam" id="PF00005">
    <property type="entry name" value="ABC_tran"/>
    <property type="match status" value="1"/>
</dbReference>
<keyword evidence="5" id="KW-1185">Reference proteome</keyword>
<dbReference type="InterPro" id="IPR003439">
    <property type="entry name" value="ABC_transporter-like_ATP-bd"/>
</dbReference>
<dbReference type="PROSITE" id="PS00211">
    <property type="entry name" value="ABC_TRANSPORTER_1"/>
    <property type="match status" value="1"/>
</dbReference>